<feature type="compositionally biased region" description="Low complexity" evidence="2">
    <location>
        <begin position="305"/>
        <end position="315"/>
    </location>
</feature>
<evidence type="ECO:0000313" key="4">
    <source>
        <dbReference type="EMBL" id="KIZ03719.1"/>
    </source>
</evidence>
<keyword evidence="1" id="KW-0378">Hydrolase</keyword>
<dbReference type="GeneID" id="25737115"/>
<dbReference type="InterPro" id="IPR016130">
    <property type="entry name" value="Tyr_Pase_AS"/>
</dbReference>
<dbReference type="CDD" id="cd14494">
    <property type="entry name" value="PTP_DSP_cys"/>
    <property type="match status" value="1"/>
</dbReference>
<dbReference type="PANTHER" id="PTHR23339">
    <property type="entry name" value="TYROSINE SPECIFIC PROTEIN PHOSPHATASE AND DUAL SPECIFICITY PROTEIN PHOSPHATASE"/>
    <property type="match status" value="1"/>
</dbReference>
<evidence type="ECO:0000256" key="1">
    <source>
        <dbReference type="ARBA" id="ARBA00022801"/>
    </source>
</evidence>
<organism evidence="4 5">
    <name type="scientific">Monoraphidium neglectum</name>
    <dbReference type="NCBI Taxonomy" id="145388"/>
    <lineage>
        <taxon>Eukaryota</taxon>
        <taxon>Viridiplantae</taxon>
        <taxon>Chlorophyta</taxon>
        <taxon>core chlorophytes</taxon>
        <taxon>Chlorophyceae</taxon>
        <taxon>CS clade</taxon>
        <taxon>Sphaeropleales</taxon>
        <taxon>Selenastraceae</taxon>
        <taxon>Monoraphidium</taxon>
    </lineage>
</organism>
<evidence type="ECO:0000259" key="3">
    <source>
        <dbReference type="PROSITE" id="PS50056"/>
    </source>
</evidence>
<dbReference type="SUPFAM" id="SSF52799">
    <property type="entry name" value="(Phosphotyrosine protein) phosphatases II"/>
    <property type="match status" value="1"/>
</dbReference>
<dbReference type="Gene3D" id="3.90.190.10">
    <property type="entry name" value="Protein tyrosine phosphatase superfamily"/>
    <property type="match status" value="1"/>
</dbReference>
<evidence type="ECO:0000313" key="5">
    <source>
        <dbReference type="Proteomes" id="UP000054498"/>
    </source>
</evidence>
<dbReference type="InterPro" id="IPR050561">
    <property type="entry name" value="PTP"/>
</dbReference>
<dbReference type="KEGG" id="mng:MNEG_4237"/>
<feature type="region of interest" description="Disordered" evidence="2">
    <location>
        <begin position="251"/>
        <end position="315"/>
    </location>
</feature>
<name>A0A0D2LAB6_9CHLO</name>
<proteinExistence type="predicted"/>
<feature type="region of interest" description="Disordered" evidence="2">
    <location>
        <begin position="1"/>
        <end position="23"/>
    </location>
</feature>
<dbReference type="Proteomes" id="UP000054498">
    <property type="component" value="Unassembled WGS sequence"/>
</dbReference>
<evidence type="ECO:0000256" key="2">
    <source>
        <dbReference type="SAM" id="MobiDB-lite"/>
    </source>
</evidence>
<dbReference type="OrthoDB" id="2017893at2759"/>
<feature type="domain" description="Tyrosine specific protein phosphatases" evidence="3">
    <location>
        <begin position="151"/>
        <end position="197"/>
    </location>
</feature>
<protein>
    <recommendedName>
        <fullName evidence="3">Tyrosine specific protein phosphatases domain-containing protein</fullName>
    </recommendedName>
</protein>
<dbReference type="Pfam" id="PF22784">
    <property type="entry name" value="PTP-SAK"/>
    <property type="match status" value="1"/>
</dbReference>
<reference evidence="4 5" key="1">
    <citation type="journal article" date="2013" name="BMC Genomics">
        <title>Reconstruction of the lipid metabolism for the microalga Monoraphidium neglectum from its genome sequence reveals characteristics suitable for biofuel production.</title>
        <authorList>
            <person name="Bogen C."/>
            <person name="Al-Dilaimi A."/>
            <person name="Albersmeier A."/>
            <person name="Wichmann J."/>
            <person name="Grundmann M."/>
            <person name="Rupp O."/>
            <person name="Lauersen K.J."/>
            <person name="Blifernez-Klassen O."/>
            <person name="Kalinowski J."/>
            <person name="Goesmann A."/>
            <person name="Mussgnug J.H."/>
            <person name="Kruse O."/>
        </authorList>
    </citation>
    <scope>NUCLEOTIDE SEQUENCE [LARGE SCALE GENOMIC DNA]</scope>
    <source>
        <strain evidence="4 5">SAG 48.87</strain>
    </source>
</reference>
<sequence length="505" mass="52203">MAAPLDDVAPLPPLPRPPAKEMRGPTDWCNWVIPGRVIAGAYPASMSDADTENVLTLLLELGMNTFVCLQAEVNIHVPDHVWRAGHSLRPYIRDAQRILSRAHETRSTRIKQQRIDFLHLPIIDGSVTTDSAMHRRAEAGLAEDCCERVLRGERLYIHCWGGHGRTGTLVAIMLSRLYGLPYTSALRHTQAYHDARVYPQGVRSPQTAVQRAQVRRLLLVPSPTARARAGALLQDRGLAVSSGLAGTYGGGGGGDGGAGQQEAPGGAADQSFLQGRQQQQQQRPPPPQQRQQQLWPASPPGKTYNLSGARSSRGAAVADAAPGVAADALNPATPSKAAQPQRVLGRLGSPATNISPAAGSAGCSSTLAALGGNISAGLALRQHKFAAALSSSSWMAAVAASAAAGAAAASASPAAGSKSAGSVAAPTTPPGVKALALRRGGTGSYSAHEGVRQSLFSSTAAAGAAPAGSGATQVMARQIDGGPVRGAEPFTSHYPLAIALTQQRE</sequence>
<gene>
    <name evidence="4" type="ORF">MNEG_4237</name>
</gene>
<dbReference type="PROSITE" id="PS00383">
    <property type="entry name" value="TYR_PHOSPHATASE_1"/>
    <property type="match status" value="1"/>
</dbReference>
<dbReference type="InterPro" id="IPR057023">
    <property type="entry name" value="PTP-SAK"/>
</dbReference>
<dbReference type="GO" id="GO:0016791">
    <property type="term" value="F:phosphatase activity"/>
    <property type="evidence" value="ECO:0007669"/>
    <property type="project" value="UniProtKB-ARBA"/>
</dbReference>
<accession>A0A0D2LAB6</accession>
<dbReference type="EMBL" id="KK100796">
    <property type="protein sequence ID" value="KIZ03719.1"/>
    <property type="molecule type" value="Genomic_DNA"/>
</dbReference>
<dbReference type="PROSITE" id="PS50056">
    <property type="entry name" value="TYR_PHOSPHATASE_2"/>
    <property type="match status" value="1"/>
</dbReference>
<dbReference type="InterPro" id="IPR029021">
    <property type="entry name" value="Prot-tyrosine_phosphatase-like"/>
</dbReference>
<keyword evidence="5" id="KW-1185">Reference proteome</keyword>
<dbReference type="InterPro" id="IPR000387">
    <property type="entry name" value="Tyr_Pase_dom"/>
</dbReference>
<dbReference type="STRING" id="145388.A0A0D2LAB6"/>
<dbReference type="RefSeq" id="XP_013902738.1">
    <property type="nucleotide sequence ID" value="XM_014047284.1"/>
</dbReference>
<dbReference type="AlphaFoldDB" id="A0A0D2LAB6"/>